<reference evidence="2 3" key="1">
    <citation type="submission" date="2024-09" db="EMBL/GenBank/DDBJ databases">
        <title>Novel species of the genus Pelomonas and Roseateles isolated from streams.</title>
        <authorList>
            <person name="Lu H."/>
        </authorList>
    </citation>
    <scope>NUCLEOTIDE SEQUENCE [LARGE SCALE GENOMIC DNA]</scope>
    <source>
        <strain evidence="2 3">BYS96W</strain>
    </source>
</reference>
<organism evidence="2 3">
    <name type="scientific">Pelomonas nitida</name>
    <dbReference type="NCBI Taxonomy" id="3299027"/>
    <lineage>
        <taxon>Bacteria</taxon>
        <taxon>Pseudomonadati</taxon>
        <taxon>Pseudomonadota</taxon>
        <taxon>Betaproteobacteria</taxon>
        <taxon>Burkholderiales</taxon>
        <taxon>Sphaerotilaceae</taxon>
        <taxon>Roseateles</taxon>
    </lineage>
</organism>
<evidence type="ECO:0000313" key="2">
    <source>
        <dbReference type="EMBL" id="MFG6457467.1"/>
    </source>
</evidence>
<name>A0ABW7G6C4_9BURK</name>
<feature type="chain" id="PRO_5045065733" description="TonB C-terminal domain-containing protein" evidence="1">
    <location>
        <begin position="20"/>
        <end position="331"/>
    </location>
</feature>
<protein>
    <recommendedName>
        <fullName evidence="4">TonB C-terminal domain-containing protein</fullName>
    </recommendedName>
</protein>
<evidence type="ECO:0000256" key="1">
    <source>
        <dbReference type="SAM" id="SignalP"/>
    </source>
</evidence>
<proteinExistence type="predicted"/>
<sequence>MRSLFVAGVLGAFALGASAQTEIVTPSEAQRLGCLVKPGKAPRYPQHDKLDRAHGAMRLLLKFKQPDEKPTFEVLFNSAREDMQDQVERYVSGYRLPCLKPEDGEVRAVQEFSFQNDERDPAPIPPDVQGRPPLCIVMPRRALDYDMGLTLGRPGAEHLVAVITFAGDGQQPPSVAFSYAKASARFEQAVREWVAGYRMPCRTAQDRPRSVEQTFSMFPKGGRRHGFKHDRFTLMEFIKLMREPWKQPVHFDLNTMGCPFKVDFIVGGEGRPHRASVPGSRDPNKVDFLRWLGGLQFNLQSDDVANDLFGSRLQVDVPCGVVSFTADAENG</sequence>
<feature type="signal peptide" evidence="1">
    <location>
        <begin position="1"/>
        <end position="19"/>
    </location>
</feature>
<accession>A0ABW7G6C4</accession>
<dbReference type="RefSeq" id="WP_394488325.1">
    <property type="nucleotide sequence ID" value="NZ_JBIGIA010000007.1"/>
</dbReference>
<keyword evidence="1" id="KW-0732">Signal</keyword>
<dbReference type="Proteomes" id="UP001606305">
    <property type="component" value="Unassembled WGS sequence"/>
</dbReference>
<evidence type="ECO:0000313" key="3">
    <source>
        <dbReference type="Proteomes" id="UP001606305"/>
    </source>
</evidence>
<gene>
    <name evidence="2" type="ORF">ACG00X_11540</name>
</gene>
<keyword evidence="3" id="KW-1185">Reference proteome</keyword>
<comment type="caution">
    <text evidence="2">The sequence shown here is derived from an EMBL/GenBank/DDBJ whole genome shotgun (WGS) entry which is preliminary data.</text>
</comment>
<dbReference type="EMBL" id="JBIGIA010000007">
    <property type="protein sequence ID" value="MFG6457467.1"/>
    <property type="molecule type" value="Genomic_DNA"/>
</dbReference>
<evidence type="ECO:0008006" key="4">
    <source>
        <dbReference type="Google" id="ProtNLM"/>
    </source>
</evidence>